<name>A0A8J3ZEH3_9ACTN</name>
<evidence type="ECO:0000313" key="3">
    <source>
        <dbReference type="Proteomes" id="UP000612585"/>
    </source>
</evidence>
<sequence>MAPQLTAAATPAATASTAQASGQRSGRPASSVGTTAPLSAIPTPVPAKKTAVGAITAPAMNTSAPPNPATARAANSAA</sequence>
<accession>A0A8J3ZEH3</accession>
<protein>
    <submittedName>
        <fullName evidence="2">Uncharacterized protein</fullName>
    </submittedName>
</protein>
<dbReference type="AlphaFoldDB" id="A0A8J3ZEH3"/>
<feature type="region of interest" description="Disordered" evidence="1">
    <location>
        <begin position="58"/>
        <end position="78"/>
    </location>
</feature>
<dbReference type="Proteomes" id="UP000612585">
    <property type="component" value="Unassembled WGS sequence"/>
</dbReference>
<feature type="compositionally biased region" description="Low complexity" evidence="1">
    <location>
        <begin position="1"/>
        <end position="21"/>
    </location>
</feature>
<comment type="caution">
    <text evidence="2">The sequence shown here is derived from an EMBL/GenBank/DDBJ whole genome shotgun (WGS) entry which is preliminary data.</text>
</comment>
<gene>
    <name evidence="2" type="ORF">Vau01_076860</name>
</gene>
<reference evidence="2" key="1">
    <citation type="submission" date="2021-01" db="EMBL/GenBank/DDBJ databases">
        <title>Whole genome shotgun sequence of Virgisporangium aurantiacum NBRC 16421.</title>
        <authorList>
            <person name="Komaki H."/>
            <person name="Tamura T."/>
        </authorList>
    </citation>
    <scope>NUCLEOTIDE SEQUENCE</scope>
    <source>
        <strain evidence="2">NBRC 16421</strain>
    </source>
</reference>
<proteinExistence type="predicted"/>
<organism evidence="2 3">
    <name type="scientific">Virgisporangium aurantiacum</name>
    <dbReference type="NCBI Taxonomy" id="175570"/>
    <lineage>
        <taxon>Bacteria</taxon>
        <taxon>Bacillati</taxon>
        <taxon>Actinomycetota</taxon>
        <taxon>Actinomycetes</taxon>
        <taxon>Micromonosporales</taxon>
        <taxon>Micromonosporaceae</taxon>
        <taxon>Virgisporangium</taxon>
    </lineage>
</organism>
<evidence type="ECO:0000256" key="1">
    <source>
        <dbReference type="SAM" id="MobiDB-lite"/>
    </source>
</evidence>
<keyword evidence="3" id="KW-1185">Reference proteome</keyword>
<dbReference type="EMBL" id="BOPG01000050">
    <property type="protein sequence ID" value="GIJ60170.1"/>
    <property type="molecule type" value="Genomic_DNA"/>
</dbReference>
<feature type="region of interest" description="Disordered" evidence="1">
    <location>
        <begin position="1"/>
        <end position="46"/>
    </location>
</feature>
<evidence type="ECO:0000313" key="2">
    <source>
        <dbReference type="EMBL" id="GIJ60170.1"/>
    </source>
</evidence>